<dbReference type="RefSeq" id="WP_311038077.1">
    <property type="nucleotide sequence ID" value="NZ_CP117522.1"/>
</dbReference>
<dbReference type="Pfam" id="PF13649">
    <property type="entry name" value="Methyltransf_25"/>
    <property type="match status" value="1"/>
</dbReference>
<accession>A0ABY9V3W6</accession>
<name>A0ABY9V3W6_9ACTN</name>
<dbReference type="EMBL" id="CP117522">
    <property type="protein sequence ID" value="WNE99575.1"/>
    <property type="molecule type" value="Genomic_DNA"/>
</dbReference>
<feature type="domain" description="Methyltransferase" evidence="1">
    <location>
        <begin position="52"/>
        <end position="147"/>
    </location>
</feature>
<keyword evidence="2" id="KW-0808">Transferase</keyword>
<dbReference type="GO" id="GO:0008168">
    <property type="term" value="F:methyltransferase activity"/>
    <property type="evidence" value="ECO:0007669"/>
    <property type="project" value="UniProtKB-KW"/>
</dbReference>
<protein>
    <submittedName>
        <fullName evidence="2">Class I SAM-dependent methyltransferase</fullName>
    </submittedName>
</protein>
<evidence type="ECO:0000313" key="2">
    <source>
        <dbReference type="EMBL" id="WNE99575.1"/>
    </source>
</evidence>
<sequence>MSVSERYRQAWESYWRNTSDVPGDAIWDADPSLSAAPHLDLLAPHADPSLPIVDLGCGNGTQTRHLATRFERALGIDLSRAAVEHARRADPAGVAEYQQLSLTDAAGMRELSRRLGDANVYMRAVIHQSDAPDRRAVAEAVATLLGRRGRGFVAELTAESKAVLGELAASPGGPPPKLRRVLDHGLRPADAADKEIPEVLAEAGLEILAEGPTALAQTEQWPDGSRVELPARWFVVSRA</sequence>
<organism evidence="2 3">
    <name type="scientific">Streptomyces luomodiensis</name>
    <dbReference type="NCBI Taxonomy" id="3026192"/>
    <lineage>
        <taxon>Bacteria</taxon>
        <taxon>Bacillati</taxon>
        <taxon>Actinomycetota</taxon>
        <taxon>Actinomycetes</taxon>
        <taxon>Kitasatosporales</taxon>
        <taxon>Streptomycetaceae</taxon>
        <taxon>Streptomyces</taxon>
    </lineage>
</organism>
<dbReference type="Gene3D" id="3.40.50.150">
    <property type="entry name" value="Vaccinia Virus protein VP39"/>
    <property type="match status" value="1"/>
</dbReference>
<evidence type="ECO:0000259" key="1">
    <source>
        <dbReference type="Pfam" id="PF13649"/>
    </source>
</evidence>
<dbReference type="Proteomes" id="UP001305606">
    <property type="component" value="Chromosome"/>
</dbReference>
<dbReference type="SUPFAM" id="SSF53335">
    <property type="entry name" value="S-adenosyl-L-methionine-dependent methyltransferases"/>
    <property type="match status" value="1"/>
</dbReference>
<keyword evidence="2" id="KW-0489">Methyltransferase</keyword>
<dbReference type="InterPro" id="IPR041698">
    <property type="entry name" value="Methyltransf_25"/>
</dbReference>
<reference evidence="2 3" key="1">
    <citation type="submission" date="2023-02" db="EMBL/GenBank/DDBJ databases">
        <title>Streptomyces sp. SCA4-21 with antifungal activity against Fusarium oxysporum f. sp. cubense, Streptomyces sp. SCA2-17 with antifungal activity against Fusarium oxysporum f. sp. cubense.</title>
        <authorList>
            <person name="Qi D."/>
        </authorList>
    </citation>
    <scope>NUCLEOTIDE SEQUENCE [LARGE SCALE GENOMIC DNA]</scope>
    <source>
        <strain evidence="2 3">SCA4-21</strain>
    </source>
</reference>
<dbReference type="CDD" id="cd02440">
    <property type="entry name" value="AdoMet_MTases"/>
    <property type="match status" value="1"/>
</dbReference>
<dbReference type="InterPro" id="IPR029063">
    <property type="entry name" value="SAM-dependent_MTases_sf"/>
</dbReference>
<proteinExistence type="predicted"/>
<evidence type="ECO:0000313" key="3">
    <source>
        <dbReference type="Proteomes" id="UP001305606"/>
    </source>
</evidence>
<dbReference type="GO" id="GO:0032259">
    <property type="term" value="P:methylation"/>
    <property type="evidence" value="ECO:0007669"/>
    <property type="project" value="UniProtKB-KW"/>
</dbReference>
<keyword evidence="3" id="KW-1185">Reference proteome</keyword>
<gene>
    <name evidence="2" type="ORF">PS467_31710</name>
</gene>